<feature type="binding site" description="axial binding residue" evidence="7">
    <location>
        <position position="423"/>
    </location>
    <ligand>
        <name>heme</name>
        <dbReference type="ChEBI" id="CHEBI:30413"/>
    </ligand>
    <ligandPart>
        <name>Fe</name>
        <dbReference type="ChEBI" id="CHEBI:18248"/>
    </ligandPart>
</feature>
<dbReference type="GO" id="GO:0004497">
    <property type="term" value="F:monooxygenase activity"/>
    <property type="evidence" value="ECO:0007669"/>
    <property type="project" value="UniProtKB-KW"/>
</dbReference>
<keyword evidence="5 7" id="KW-0408">Iron</keyword>
<evidence type="ECO:0000256" key="7">
    <source>
        <dbReference type="PIRSR" id="PIRSR602401-1"/>
    </source>
</evidence>
<evidence type="ECO:0000313" key="9">
    <source>
        <dbReference type="Proteomes" id="UP000566819"/>
    </source>
</evidence>
<dbReference type="Proteomes" id="UP000566819">
    <property type="component" value="Unassembled WGS sequence"/>
</dbReference>
<comment type="cofactor">
    <cofactor evidence="1 7">
        <name>heme</name>
        <dbReference type="ChEBI" id="CHEBI:30413"/>
    </cofactor>
</comment>
<gene>
    <name evidence="8" type="ORF">G7Y89_g8337</name>
</gene>
<dbReference type="GO" id="GO:0020037">
    <property type="term" value="F:heme binding"/>
    <property type="evidence" value="ECO:0007669"/>
    <property type="project" value="InterPro"/>
</dbReference>
<protein>
    <recommendedName>
        <fullName evidence="10">Cytochrome P450</fullName>
    </recommendedName>
</protein>
<comment type="caution">
    <text evidence="8">The sequence shown here is derived from an EMBL/GenBank/DDBJ whole genome shotgun (WGS) entry which is preliminary data.</text>
</comment>
<organism evidence="8 9">
    <name type="scientific">Cudoniella acicularis</name>
    <dbReference type="NCBI Taxonomy" id="354080"/>
    <lineage>
        <taxon>Eukaryota</taxon>
        <taxon>Fungi</taxon>
        <taxon>Dikarya</taxon>
        <taxon>Ascomycota</taxon>
        <taxon>Pezizomycotina</taxon>
        <taxon>Leotiomycetes</taxon>
        <taxon>Helotiales</taxon>
        <taxon>Tricladiaceae</taxon>
        <taxon>Cudoniella</taxon>
    </lineage>
</organism>
<evidence type="ECO:0008006" key="10">
    <source>
        <dbReference type="Google" id="ProtNLM"/>
    </source>
</evidence>
<evidence type="ECO:0000256" key="4">
    <source>
        <dbReference type="ARBA" id="ARBA00023002"/>
    </source>
</evidence>
<comment type="similarity">
    <text evidence="2">Belongs to the cytochrome P450 family.</text>
</comment>
<evidence type="ECO:0000256" key="5">
    <source>
        <dbReference type="ARBA" id="ARBA00023004"/>
    </source>
</evidence>
<dbReference type="InterPro" id="IPR050121">
    <property type="entry name" value="Cytochrome_P450_monoxygenase"/>
</dbReference>
<evidence type="ECO:0000256" key="1">
    <source>
        <dbReference type="ARBA" id="ARBA00001971"/>
    </source>
</evidence>
<keyword evidence="4" id="KW-0560">Oxidoreductase</keyword>
<dbReference type="PRINTS" id="PR00385">
    <property type="entry name" value="P450"/>
</dbReference>
<evidence type="ECO:0000256" key="3">
    <source>
        <dbReference type="ARBA" id="ARBA00022723"/>
    </source>
</evidence>
<proteinExistence type="inferred from homology"/>
<dbReference type="CDD" id="cd11062">
    <property type="entry name" value="CYP58-like"/>
    <property type="match status" value="1"/>
</dbReference>
<dbReference type="EMBL" id="JAAMPI010000624">
    <property type="protein sequence ID" value="KAF4629812.1"/>
    <property type="molecule type" value="Genomic_DNA"/>
</dbReference>
<dbReference type="InterPro" id="IPR036396">
    <property type="entry name" value="Cyt_P450_sf"/>
</dbReference>
<evidence type="ECO:0000256" key="6">
    <source>
        <dbReference type="ARBA" id="ARBA00023033"/>
    </source>
</evidence>
<keyword evidence="7" id="KW-0349">Heme</keyword>
<dbReference type="GO" id="GO:0005506">
    <property type="term" value="F:iron ion binding"/>
    <property type="evidence" value="ECO:0007669"/>
    <property type="project" value="InterPro"/>
</dbReference>
<dbReference type="SUPFAM" id="SSF48264">
    <property type="entry name" value="Cytochrome P450"/>
    <property type="match status" value="1"/>
</dbReference>
<dbReference type="AlphaFoldDB" id="A0A8H4RKF5"/>
<dbReference type="Gene3D" id="1.10.630.10">
    <property type="entry name" value="Cytochrome P450"/>
    <property type="match status" value="1"/>
</dbReference>
<reference evidence="8 9" key="1">
    <citation type="submission" date="2020-03" db="EMBL/GenBank/DDBJ databases">
        <title>Draft Genome Sequence of Cudoniella acicularis.</title>
        <authorList>
            <person name="Buettner E."/>
            <person name="Kellner H."/>
        </authorList>
    </citation>
    <scope>NUCLEOTIDE SEQUENCE [LARGE SCALE GENOMIC DNA]</scope>
    <source>
        <strain evidence="8 9">DSM 108380</strain>
    </source>
</reference>
<keyword evidence="3 7" id="KW-0479">Metal-binding</keyword>
<evidence type="ECO:0000256" key="2">
    <source>
        <dbReference type="ARBA" id="ARBA00010617"/>
    </source>
</evidence>
<dbReference type="OrthoDB" id="3945418at2759"/>
<dbReference type="PANTHER" id="PTHR24305">
    <property type="entry name" value="CYTOCHROME P450"/>
    <property type="match status" value="1"/>
</dbReference>
<dbReference type="PANTHER" id="PTHR24305:SF157">
    <property type="entry name" value="N-ACETYLTRYPTOPHAN 6-HYDROXYLASE IVOC-RELATED"/>
    <property type="match status" value="1"/>
</dbReference>
<dbReference type="Pfam" id="PF00067">
    <property type="entry name" value="p450"/>
    <property type="match status" value="1"/>
</dbReference>
<dbReference type="InterPro" id="IPR002401">
    <property type="entry name" value="Cyt_P450_E_grp-I"/>
</dbReference>
<dbReference type="GO" id="GO:0016705">
    <property type="term" value="F:oxidoreductase activity, acting on paired donors, with incorporation or reduction of molecular oxygen"/>
    <property type="evidence" value="ECO:0007669"/>
    <property type="project" value="InterPro"/>
</dbReference>
<evidence type="ECO:0000313" key="8">
    <source>
        <dbReference type="EMBL" id="KAF4629812.1"/>
    </source>
</evidence>
<accession>A0A8H4RKF5</accession>
<keyword evidence="9" id="KW-1185">Reference proteome</keyword>
<name>A0A8H4RKF5_9HELO</name>
<dbReference type="InterPro" id="IPR001128">
    <property type="entry name" value="Cyt_P450"/>
</dbReference>
<sequence length="433" mass="49335">MSRRLDQGSALLIFLYSLYGLINRLYLSPISKIPGLKLAAATWWYEYYYDVIHYGKYIFKIKELHKKYGPVVRINPYEVHIDDPDFYDMLYSSSNSNRKERWNWYTAGLGLPLSTLATIENSLHRHRRAAMSNFFSKQNVRKLQPLIQEMASKLIGKFTDLASTGEILSLELAFAAYTNDVVMQYSFGHLDHRVEEFGARMSRLFHDTAFSAGTSSVMMRNMNWIMQIIVALPEKLAMSFSPEMSSFVTLKRERTDQINSIRQQLSDEKATDRLAEEAQLIVGAGTLTTSWTLTLASFYLISQPDTLKKLKAELEEAIPDANVNTQLATLEPLPYLTAVIKEALRLGIGSTSRIPRIALDQPIKYHGLEIPTGVPVSMAIPDVHLNPRIFPDPYAFHPERWIEDENGHIDRYLVSFCKGPRGCLGINLAWAQL</sequence>
<dbReference type="PRINTS" id="PR00463">
    <property type="entry name" value="EP450I"/>
</dbReference>
<keyword evidence="6" id="KW-0503">Monooxygenase</keyword>